<dbReference type="EMBL" id="VLLF01000012">
    <property type="protein sequence ID" value="TWI79989.1"/>
    <property type="molecule type" value="Genomic_DNA"/>
</dbReference>
<comment type="caution">
    <text evidence="2">The sequence shown here is derived from an EMBL/GenBank/DDBJ whole genome shotgun (WGS) entry which is preliminary data.</text>
</comment>
<dbReference type="SUPFAM" id="SSF48452">
    <property type="entry name" value="TPR-like"/>
    <property type="match status" value="1"/>
</dbReference>
<accession>A0A562SF66</accession>
<dbReference type="Gene3D" id="1.25.40.10">
    <property type="entry name" value="Tetratricopeptide repeat domain"/>
    <property type="match status" value="1"/>
</dbReference>
<evidence type="ECO:0000313" key="2">
    <source>
        <dbReference type="EMBL" id="TWI79989.1"/>
    </source>
</evidence>
<feature type="signal peptide" evidence="1">
    <location>
        <begin position="1"/>
        <end position="18"/>
    </location>
</feature>
<reference evidence="2 3" key="1">
    <citation type="submission" date="2019-07" db="EMBL/GenBank/DDBJ databases">
        <title>Genomic Encyclopedia of Archaeal and Bacterial Type Strains, Phase II (KMG-II): from individual species to whole genera.</title>
        <authorList>
            <person name="Goeker M."/>
        </authorList>
    </citation>
    <scope>NUCLEOTIDE SEQUENCE [LARGE SCALE GENOMIC DNA]</scope>
    <source>
        <strain evidence="2 3">ATCC BAA-252</strain>
    </source>
</reference>
<dbReference type="AlphaFoldDB" id="A0A562SF66"/>
<evidence type="ECO:0000256" key="1">
    <source>
        <dbReference type="SAM" id="SignalP"/>
    </source>
</evidence>
<evidence type="ECO:0000313" key="3">
    <source>
        <dbReference type="Proteomes" id="UP000320593"/>
    </source>
</evidence>
<organism evidence="2 3">
    <name type="scientific">Roseibium hamelinense</name>
    <dbReference type="NCBI Taxonomy" id="150831"/>
    <lineage>
        <taxon>Bacteria</taxon>
        <taxon>Pseudomonadati</taxon>
        <taxon>Pseudomonadota</taxon>
        <taxon>Alphaproteobacteria</taxon>
        <taxon>Hyphomicrobiales</taxon>
        <taxon>Stappiaceae</taxon>
        <taxon>Roseibium</taxon>
    </lineage>
</organism>
<dbReference type="OrthoDB" id="8592798at2"/>
<name>A0A562SF66_9HYPH</name>
<feature type="chain" id="PRO_5021899214" evidence="1">
    <location>
        <begin position="19"/>
        <end position="177"/>
    </location>
</feature>
<dbReference type="InterPro" id="IPR011990">
    <property type="entry name" value="TPR-like_helical_dom_sf"/>
</dbReference>
<keyword evidence="1" id="KW-0732">Signal</keyword>
<protein>
    <submittedName>
        <fullName evidence="2">Uncharacterized protein</fullName>
    </submittedName>
</protein>
<proteinExistence type="predicted"/>
<gene>
    <name evidence="2" type="ORF">JM93_04101</name>
</gene>
<dbReference type="RefSeq" id="WP_145347148.1">
    <property type="nucleotide sequence ID" value="NZ_SMLY01000079.1"/>
</dbReference>
<dbReference type="Proteomes" id="UP000320593">
    <property type="component" value="Unassembled WGS sequence"/>
</dbReference>
<sequence>MRLVLALILCVQCSNAHAVGDEDDYAPPRPSETTRDCADGTVWDAERESCVDPDETTNDRKTMMRDVRELAYAGRYQDAAALLDRLPHNDPFVLTYRGFIARKHGDQISANKYYTAAITADPDNLLARSYMGQGFVEAGRLDAALIQLSEILKRGGRETWPAFSLRSALKSGKGFNY</sequence>
<keyword evidence="3" id="KW-1185">Reference proteome</keyword>